<protein>
    <recommendedName>
        <fullName evidence="3">HECT-type E3 ubiquitin transferase</fullName>
        <ecNumber evidence="3">2.3.2.26</ecNumber>
    </recommendedName>
</protein>
<dbReference type="SUPFAM" id="SSF56204">
    <property type="entry name" value="Hect, E3 ligase catalytic domain"/>
    <property type="match status" value="1"/>
</dbReference>
<proteinExistence type="predicted"/>
<evidence type="ECO:0000313" key="10">
    <source>
        <dbReference type="Proteomes" id="UP000549394"/>
    </source>
</evidence>
<gene>
    <name evidence="9" type="ORF">DGYR_LOCUS10594</name>
</gene>
<dbReference type="FunFam" id="3.30.2410.10:FF:000003">
    <property type="entry name" value="probable E3 ubiquitin-protein ligase HERC4 isoform X1"/>
    <property type="match status" value="1"/>
</dbReference>
<evidence type="ECO:0000256" key="2">
    <source>
        <dbReference type="ARBA" id="ARBA00004496"/>
    </source>
</evidence>
<evidence type="ECO:0000256" key="1">
    <source>
        <dbReference type="ARBA" id="ARBA00000885"/>
    </source>
</evidence>
<dbReference type="InterPro" id="IPR044611">
    <property type="entry name" value="E3A/B/C-like"/>
</dbReference>
<dbReference type="CDD" id="cd00078">
    <property type="entry name" value="HECTc"/>
    <property type="match status" value="1"/>
</dbReference>
<dbReference type="Gene3D" id="3.30.2410.10">
    <property type="entry name" value="Hect, E3 ligase catalytic domain"/>
    <property type="match status" value="1"/>
</dbReference>
<dbReference type="EC" id="2.3.2.26" evidence="3"/>
<reference evidence="9 10" key="1">
    <citation type="submission" date="2020-08" db="EMBL/GenBank/DDBJ databases">
        <authorList>
            <person name="Hejnol A."/>
        </authorList>
    </citation>
    <scope>NUCLEOTIDE SEQUENCE [LARGE SCALE GENOMIC DNA]</scope>
</reference>
<feature type="domain" description="HECT" evidence="8">
    <location>
        <begin position="497"/>
        <end position="826"/>
    </location>
</feature>
<dbReference type="PROSITE" id="PS50237">
    <property type="entry name" value="HECT"/>
    <property type="match status" value="1"/>
</dbReference>
<dbReference type="Gene3D" id="3.30.2160.10">
    <property type="entry name" value="Hect, E3 ligase catalytic domain"/>
    <property type="match status" value="1"/>
</dbReference>
<evidence type="ECO:0000313" key="9">
    <source>
        <dbReference type="EMBL" id="CAD5122844.1"/>
    </source>
</evidence>
<dbReference type="FunFam" id="3.30.2160.10:FF:000004">
    <property type="entry name" value="probable E3 ubiquitin-protein ligase HERC4 isoform X1"/>
    <property type="match status" value="1"/>
</dbReference>
<evidence type="ECO:0000256" key="5">
    <source>
        <dbReference type="ARBA" id="ARBA00022679"/>
    </source>
</evidence>
<dbReference type="InterPro" id="IPR035983">
    <property type="entry name" value="Hect_E3_ubiquitin_ligase"/>
</dbReference>
<comment type="catalytic activity">
    <reaction evidence="1">
        <text>S-ubiquitinyl-[E2 ubiquitin-conjugating enzyme]-L-cysteine + [acceptor protein]-L-lysine = [E2 ubiquitin-conjugating enzyme]-L-cysteine + N(6)-ubiquitinyl-[acceptor protein]-L-lysine.</text>
        <dbReference type="EC" id="2.3.2.26"/>
    </reaction>
</comment>
<dbReference type="GO" id="GO:0000209">
    <property type="term" value="P:protein polyubiquitination"/>
    <property type="evidence" value="ECO:0007669"/>
    <property type="project" value="InterPro"/>
</dbReference>
<dbReference type="Pfam" id="PF16558">
    <property type="entry name" value="AZUL"/>
    <property type="match status" value="1"/>
</dbReference>
<dbReference type="OrthoDB" id="5981550at2759"/>
<feature type="active site" description="Glycyl thioester intermediate" evidence="7">
    <location>
        <position position="794"/>
    </location>
</feature>
<accession>A0A7I8W413</accession>
<dbReference type="AlphaFoldDB" id="A0A7I8W413"/>
<dbReference type="SMART" id="SM00119">
    <property type="entry name" value="HECTc"/>
    <property type="match status" value="1"/>
</dbReference>
<dbReference type="InterPro" id="IPR000569">
    <property type="entry name" value="HECT_dom"/>
</dbReference>
<keyword evidence="6 7" id="KW-0833">Ubl conjugation pathway</keyword>
<evidence type="ECO:0000256" key="3">
    <source>
        <dbReference type="ARBA" id="ARBA00012485"/>
    </source>
</evidence>
<dbReference type="Gene3D" id="6.10.130.10">
    <property type="entry name" value="Ubiquitin-protein ligase E3A, N-terminal zinc-binding domain (AZUL)"/>
    <property type="match status" value="1"/>
</dbReference>
<keyword evidence="10" id="KW-1185">Reference proteome</keyword>
<evidence type="ECO:0000259" key="8">
    <source>
        <dbReference type="PROSITE" id="PS50237"/>
    </source>
</evidence>
<dbReference type="GO" id="GO:0005737">
    <property type="term" value="C:cytoplasm"/>
    <property type="evidence" value="ECO:0007669"/>
    <property type="project" value="UniProtKB-SubCell"/>
</dbReference>
<dbReference type="InterPro" id="IPR032353">
    <property type="entry name" value="AZUL"/>
</dbReference>
<dbReference type="GO" id="GO:0061630">
    <property type="term" value="F:ubiquitin protein ligase activity"/>
    <property type="evidence" value="ECO:0007669"/>
    <property type="project" value="UniProtKB-EC"/>
</dbReference>
<dbReference type="PANTHER" id="PTHR45700:SF8">
    <property type="entry name" value="HECT-TYPE E3 UBIQUITIN TRANSFERASE"/>
    <property type="match status" value="1"/>
</dbReference>
<keyword evidence="5" id="KW-0808">Transferase</keyword>
<organism evidence="9 10">
    <name type="scientific">Dimorphilus gyrociliatus</name>
    <dbReference type="NCBI Taxonomy" id="2664684"/>
    <lineage>
        <taxon>Eukaryota</taxon>
        <taxon>Metazoa</taxon>
        <taxon>Spiralia</taxon>
        <taxon>Lophotrochozoa</taxon>
        <taxon>Annelida</taxon>
        <taxon>Polychaeta</taxon>
        <taxon>Polychaeta incertae sedis</taxon>
        <taxon>Dinophilidae</taxon>
        <taxon>Dimorphilus</taxon>
    </lineage>
</organism>
<dbReference type="PANTHER" id="PTHR45700">
    <property type="entry name" value="UBIQUITIN-PROTEIN LIGASE E3C"/>
    <property type="match status" value="1"/>
</dbReference>
<comment type="caution">
    <text evidence="9">The sequence shown here is derived from an EMBL/GenBank/DDBJ whole genome shotgun (WGS) entry which is preliminary data.</text>
</comment>
<evidence type="ECO:0000256" key="4">
    <source>
        <dbReference type="ARBA" id="ARBA00022490"/>
    </source>
</evidence>
<dbReference type="Gene3D" id="3.90.1750.10">
    <property type="entry name" value="Hect, E3 ligase catalytic domains"/>
    <property type="match status" value="1"/>
</dbReference>
<keyword evidence="4" id="KW-0963">Cytoplasm</keyword>
<comment type="subcellular location">
    <subcellularLocation>
        <location evidence="2">Cytoplasm</location>
    </subcellularLocation>
</comment>
<dbReference type="Pfam" id="PF00632">
    <property type="entry name" value="HECT"/>
    <property type="match status" value="1"/>
</dbReference>
<dbReference type="EMBL" id="CAJFCJ010000018">
    <property type="protein sequence ID" value="CAD5122844.1"/>
    <property type="molecule type" value="Genomic_DNA"/>
</dbReference>
<name>A0A7I8W413_9ANNE</name>
<evidence type="ECO:0000256" key="7">
    <source>
        <dbReference type="PROSITE-ProRule" id="PRU00104"/>
    </source>
</evidence>
<evidence type="ECO:0000256" key="6">
    <source>
        <dbReference type="ARBA" id="ARBA00022786"/>
    </source>
</evidence>
<dbReference type="Proteomes" id="UP000549394">
    <property type="component" value="Unassembled WGS sequence"/>
</dbReference>
<dbReference type="InterPro" id="IPR042556">
    <property type="entry name" value="AZUL_sf"/>
</dbReference>
<sequence>MEAEADLKKSIVAKLIEQFYQQLTTGCGRETCTTPMCASNKNFNLRLEPSEAALKAIELVKNKADRCSYITAKASDDSLSTTSISQPEDIVGKSDVFESEPLASKVAKLSPCTNTSNYDFLGEKLILKILENKEKTTYSKLKDILYNAFSTLDNLCNSFLPSEEINEADYKRMEIDEEEEEIDKEIGFRIDVASLRRSYDDLLKLDASNYMPSIIHGLEQLSTSLPITFKTSKMPSKLSSKIAHAFVVILELPFMQVHDCLEDGLKSICKVAANLPLPVQERLARFYALSEPSKRLESLIQTLLQYITLKVLSNERNVASDLSVQGATVVMKCFYYASILGGECDDPKLLIAETSALENESNSSGFAPKTNKQSSVKDDPLSSALKVKPINCKKPLINYDCFINEPLSDALQLDNDYLEYKQDKFSFYAHSFILTTTAKVTQMFYENKWTMLNERRQALINTLFQSVPVMPYLKLHVRREHIVDDALVALEASATEDPSELRKQLYVEFEGEQGIDEGGLSKEFFQLICAQLFNPDYGMFIYSEETRTYFFNPSSFENDAQFTLIGIVLGLAIYNNIILDIRFPPVVYRKLMGKLGTLSDLSGVYPVISSSLKQLLVYEGDVENDFIQPFCITYDDLFDGRPTVDLKEGGCNILVNNENREEFVELYTDFLLNKRIERQFAAFRRGFKLVTDESPLSTLFRPEEVELLICGSEDFNFEELEKTTEYDGGYDQQSDTIRHFWELVHQEFTEEQKKQLLQFTTGSDRVPVGGLSKLKLIIARNGPDSDRLPTAHTCFNVLLIPDYKRKDKLRERLLKAIIHTKGFGML</sequence>